<reference evidence="3" key="1">
    <citation type="submission" date="2017-09" db="EMBL/GenBank/DDBJ databases">
        <title>Depth-based differentiation of microbial function through sediment-hosted aquifers and enrichment of novel symbionts in the deep terrestrial subsurface.</title>
        <authorList>
            <person name="Probst A.J."/>
            <person name="Ladd B."/>
            <person name="Jarett J.K."/>
            <person name="Geller-Mcgrath D.E."/>
            <person name="Sieber C.M.K."/>
            <person name="Emerson J.B."/>
            <person name="Anantharaman K."/>
            <person name="Thomas B.C."/>
            <person name="Malmstrom R."/>
            <person name="Stieglmeier M."/>
            <person name="Klingl A."/>
            <person name="Woyke T."/>
            <person name="Ryan C.M."/>
            <person name="Banfield J.F."/>
        </authorList>
    </citation>
    <scope>NUCLEOTIDE SEQUENCE [LARGE SCALE GENOMIC DNA]</scope>
</reference>
<name>A0A2M6T094_9BACT</name>
<proteinExistence type="predicted"/>
<feature type="transmembrane region" description="Helical" evidence="1">
    <location>
        <begin position="9"/>
        <end position="29"/>
    </location>
</feature>
<sequence>MLKEIDKKLAFTIILSLTVISILITALSYETLLCEEASQPIISFVKKITGLISGAVPKAELKDIKKFASEAEFKAYLVVVSESTGINYAGVKMREIGLENAPSATPMPTGMGAGGEPERVSETNVQVAGIDEPDIVKTDGKEIYFSPGYNWVYWREPIIWEESRIIPPYKEPGLKLIKAFPPADLKLDAEIDKRGDLLLAKNILLVFSDKAIYGYNVSNPKAPEKKWEVKWDNNTSIVGARLYKDKVYLVTANYINSVRPCPIVPLKIGDTPLEIECTDIYHPVLPVAADTMFVSMVLNPESGQVEKKVSFIGSISSSVVYMSGTAIYVTYRYEKDLVGFFGDFLKKKGKDLFPAEMIEKINKLNSYDISQNAKFTELFYLLEKYLYSLENDEQLRIENELTNRMKDYYKEYRRDLEKTGIVKIGLDGFDISASGSVPGYPLNQFSLDEYNGNLRMAITVGESWWGWGLIGGSAGESANDIYVLDKNLNIIGEIKDLGLTERIYSARFVEDKGYLVTFRQTDPFYVLDLSNPKKPEMKGELKIPGYSSYLHPISKDRILGIGQESWQVKISLFDVSSPANPSEKAKYILDESWSDILSTHHAFLLDSKHQIFFLPGSRGGYVFSYKNDELKLTKAVSGISARRAIYINDYLYIVGDDKIVVLNELDWQRVNELEL</sequence>
<dbReference type="PIRSF" id="PIRSF006425">
    <property type="entry name" value="UCP006425_WD40"/>
    <property type="match status" value="1"/>
</dbReference>
<dbReference type="InterPro" id="IPR019198">
    <property type="entry name" value="Beta_propeller_containing"/>
</dbReference>
<keyword evidence="1" id="KW-1133">Transmembrane helix</keyword>
<dbReference type="Pfam" id="PF09826">
    <property type="entry name" value="Beta_propel"/>
    <property type="match status" value="1"/>
</dbReference>
<dbReference type="SUPFAM" id="SSF69322">
    <property type="entry name" value="Tricorn protease domain 2"/>
    <property type="match status" value="1"/>
</dbReference>
<organism evidence="2 3">
    <name type="scientific">Candidatus Nealsonbacteria bacterium CG08_land_8_20_14_0_20_43_11</name>
    <dbReference type="NCBI Taxonomy" id="1974706"/>
    <lineage>
        <taxon>Bacteria</taxon>
        <taxon>Candidatus Nealsoniibacteriota</taxon>
    </lineage>
</organism>
<accession>A0A2M6T094</accession>
<evidence type="ECO:0000256" key="1">
    <source>
        <dbReference type="SAM" id="Phobius"/>
    </source>
</evidence>
<dbReference type="Proteomes" id="UP000229390">
    <property type="component" value="Unassembled WGS sequence"/>
</dbReference>
<gene>
    <name evidence="2" type="ORF">COT34_02030</name>
</gene>
<keyword evidence="1" id="KW-0472">Membrane</keyword>
<evidence type="ECO:0000313" key="2">
    <source>
        <dbReference type="EMBL" id="PIS38749.1"/>
    </source>
</evidence>
<keyword evidence="1" id="KW-0812">Transmembrane</keyword>
<dbReference type="AlphaFoldDB" id="A0A2M6T094"/>
<protein>
    <recommendedName>
        <fullName evidence="4">Copper amine oxidase-like N-terminal domain-containing protein</fullName>
    </recommendedName>
</protein>
<evidence type="ECO:0008006" key="4">
    <source>
        <dbReference type="Google" id="ProtNLM"/>
    </source>
</evidence>
<dbReference type="EMBL" id="PEYE01000035">
    <property type="protein sequence ID" value="PIS38749.1"/>
    <property type="molecule type" value="Genomic_DNA"/>
</dbReference>
<comment type="caution">
    <text evidence="2">The sequence shown here is derived from an EMBL/GenBank/DDBJ whole genome shotgun (WGS) entry which is preliminary data.</text>
</comment>
<dbReference type="InterPro" id="IPR014441">
    <property type="entry name" value="UCP006425_b-propeller"/>
</dbReference>
<evidence type="ECO:0000313" key="3">
    <source>
        <dbReference type="Proteomes" id="UP000229390"/>
    </source>
</evidence>